<feature type="region of interest" description="Disordered" evidence="1">
    <location>
        <begin position="231"/>
        <end position="267"/>
    </location>
</feature>
<sequence length="892" mass="96139">GRQQRRHQRRYQRGTTSTTTWPGVMELMKALEKSRGALHSTWSTVADSLAGSEAQLVRDLNEKWFSVSGTFSLVTEFVISYKANATYTGNNAGLKSGLDIIVAGLSNSGSSLLQAATFSVSKNLAERCRYLSSYADPVFGEGNIYEMLTELQAVCSNTNVAAALPAAAEPNAAALIEGVTVLETGTAPTTTLTTTTTTPPATTSTTAPTTTITAKATTTAATSTTTPTTIRMTTTTTTSPTTTTTPTSTSTSTTSAAATTSSGGVDKNWALGPGGGSCDDVCGVGLCDLTKQESVTSDELMAISTSLGRQCASVHSYPNPYSPEIDSSQTCWRASGKTTCSADTTDIRHQRICYCTAAAMPASTATATTIQPQRRLQPQQQQLGRPRLQQRHATTSMLPTTGWQFSVPGQPCDTVCGVDKCDKDAMAGVNDQASAFAVMRDILGKPCNESQGRNYPGSPFWAQTDPFVCYYYNGENPAGIDCSSNKFHSHEALCYCLSSNLIQDRFSSETGFQRLDVDPASSPIEPVIWSAMVHFSSTEATCDPNECFEVYTFGGCLSDGAATNSVHRGVVNLANLMVLWAKSGPAPVNLALHTVVWMGPDSALVFGGLDSCNEGSVATNKLWQWSRNVSDGGWKELSPLPYLCGLYFHTANTIVSLSQSGMVVYGGLDCNNTVSTDHFYLFDFQTLKWTQKYSGYTPPMFGHATAWTPSNPTLLFVQGGYQWDWVSSVWSLESDLYVLDISTIFIPGSKEVPLQTRTGTGARKTFHSLLPFKEEYGETEYVTYKAIGGIYEWTEDGGVQFQKTETYDYDPNRLEKIDVDDIEVAKEFYGYGQAGVSFPYGEIYTGILIFGGADGQKNLTNDIFVYMDAGQRPLSAPGLLCLIGISISMFNA</sequence>
<organism evidence="2 3">
    <name type="scientific">Durusdinium trenchii</name>
    <dbReference type="NCBI Taxonomy" id="1381693"/>
    <lineage>
        <taxon>Eukaryota</taxon>
        <taxon>Sar</taxon>
        <taxon>Alveolata</taxon>
        <taxon>Dinophyceae</taxon>
        <taxon>Suessiales</taxon>
        <taxon>Symbiodiniaceae</taxon>
        <taxon>Durusdinium</taxon>
    </lineage>
</organism>
<evidence type="ECO:0000256" key="1">
    <source>
        <dbReference type="SAM" id="MobiDB-lite"/>
    </source>
</evidence>
<protein>
    <submittedName>
        <fullName evidence="2">Uncharacterized protein</fullName>
    </submittedName>
</protein>
<gene>
    <name evidence="2" type="ORF">SCF082_LOCUS42613</name>
</gene>
<dbReference type="Gene3D" id="2.120.10.80">
    <property type="entry name" value="Kelch-type beta propeller"/>
    <property type="match status" value="1"/>
</dbReference>
<dbReference type="PANTHER" id="PTHR23244:SF471">
    <property type="entry name" value="GUANINE NUCLEOTIDE-BINDING PROTEIN SUBUNIT BETA 1-RELATED"/>
    <property type="match status" value="1"/>
</dbReference>
<dbReference type="InterPro" id="IPR015915">
    <property type="entry name" value="Kelch-typ_b-propeller"/>
</dbReference>
<keyword evidence="3" id="KW-1185">Reference proteome</keyword>
<dbReference type="SUPFAM" id="SSF117281">
    <property type="entry name" value="Kelch motif"/>
    <property type="match status" value="1"/>
</dbReference>
<dbReference type="PANTHER" id="PTHR23244">
    <property type="entry name" value="KELCH REPEAT DOMAIN"/>
    <property type="match status" value="1"/>
</dbReference>
<comment type="caution">
    <text evidence="2">The sequence shown here is derived from an EMBL/GenBank/DDBJ whole genome shotgun (WGS) entry which is preliminary data.</text>
</comment>
<dbReference type="EMBL" id="CAXAMM010039984">
    <property type="protein sequence ID" value="CAK9090344.1"/>
    <property type="molecule type" value="Genomic_DNA"/>
</dbReference>
<proteinExistence type="predicted"/>
<dbReference type="Proteomes" id="UP001642464">
    <property type="component" value="Unassembled WGS sequence"/>
</dbReference>
<accession>A0ABP0QQ01</accession>
<reference evidence="2 3" key="1">
    <citation type="submission" date="2024-02" db="EMBL/GenBank/DDBJ databases">
        <authorList>
            <person name="Chen Y."/>
            <person name="Shah S."/>
            <person name="Dougan E. K."/>
            <person name="Thang M."/>
            <person name="Chan C."/>
        </authorList>
    </citation>
    <scope>NUCLEOTIDE SEQUENCE [LARGE SCALE GENOMIC DNA]</scope>
</reference>
<feature type="non-terminal residue" evidence="2">
    <location>
        <position position="1"/>
    </location>
</feature>
<evidence type="ECO:0000313" key="2">
    <source>
        <dbReference type="EMBL" id="CAK9090344.1"/>
    </source>
</evidence>
<feature type="compositionally biased region" description="Low complexity" evidence="1">
    <location>
        <begin position="231"/>
        <end position="262"/>
    </location>
</feature>
<name>A0ABP0QQ01_9DINO</name>
<evidence type="ECO:0000313" key="3">
    <source>
        <dbReference type="Proteomes" id="UP001642464"/>
    </source>
</evidence>